<name>A0A0F6W0A3_9BACT</name>
<feature type="transmembrane region" description="Helical" evidence="1">
    <location>
        <begin position="95"/>
        <end position="115"/>
    </location>
</feature>
<keyword evidence="1" id="KW-1133">Transmembrane helix</keyword>
<feature type="transmembrane region" description="Helical" evidence="1">
    <location>
        <begin position="7"/>
        <end position="27"/>
    </location>
</feature>
<evidence type="ECO:0000313" key="3">
    <source>
        <dbReference type="Proteomes" id="UP000034883"/>
    </source>
</evidence>
<evidence type="ECO:0000313" key="2">
    <source>
        <dbReference type="EMBL" id="AKF04168.1"/>
    </source>
</evidence>
<feature type="transmembrane region" description="Helical" evidence="1">
    <location>
        <begin position="66"/>
        <end position="89"/>
    </location>
</feature>
<dbReference type="KEGG" id="samy:DB32_001317"/>
<keyword evidence="1" id="KW-0812">Transmembrane</keyword>
<organism evidence="2 3">
    <name type="scientific">Sandaracinus amylolyticus</name>
    <dbReference type="NCBI Taxonomy" id="927083"/>
    <lineage>
        <taxon>Bacteria</taxon>
        <taxon>Pseudomonadati</taxon>
        <taxon>Myxococcota</taxon>
        <taxon>Polyangia</taxon>
        <taxon>Polyangiales</taxon>
        <taxon>Sandaracinaceae</taxon>
        <taxon>Sandaracinus</taxon>
    </lineage>
</organism>
<dbReference type="EMBL" id="CP011125">
    <property type="protein sequence ID" value="AKF04168.1"/>
    <property type="molecule type" value="Genomic_DNA"/>
</dbReference>
<protein>
    <submittedName>
        <fullName evidence="2">Uncharacterized protein</fullName>
    </submittedName>
</protein>
<proteinExistence type="predicted"/>
<dbReference type="Proteomes" id="UP000034883">
    <property type="component" value="Chromosome"/>
</dbReference>
<keyword evidence="1" id="KW-0472">Membrane</keyword>
<dbReference type="AlphaFoldDB" id="A0A0F6W0A3"/>
<reference evidence="2 3" key="1">
    <citation type="submission" date="2015-03" db="EMBL/GenBank/DDBJ databases">
        <title>Genome assembly of Sandaracinus amylolyticus DSM 53668.</title>
        <authorList>
            <person name="Sharma G."/>
            <person name="Subramanian S."/>
        </authorList>
    </citation>
    <scope>NUCLEOTIDE SEQUENCE [LARGE SCALE GENOMIC DNA]</scope>
    <source>
        <strain evidence="2 3">DSM 53668</strain>
    </source>
</reference>
<keyword evidence="3" id="KW-1185">Reference proteome</keyword>
<gene>
    <name evidence="2" type="ORF">DB32_001317</name>
</gene>
<feature type="transmembrane region" description="Helical" evidence="1">
    <location>
        <begin position="33"/>
        <end position="54"/>
    </location>
</feature>
<accession>A0A0F6W0A3</accession>
<sequence length="119" mass="11511">MTTGAIAIVSRWVVGVAVVLAIGALVLDGPARALGVAGGGLLASVTWLGSALCATRLAAAEGGARLGWSLAFTIVCSLAVGGAVLLLVLTDGGSAAIGFGALVIGVIGGAIESWARLDR</sequence>
<evidence type="ECO:0000256" key="1">
    <source>
        <dbReference type="SAM" id="Phobius"/>
    </source>
</evidence>